<dbReference type="SMART" id="SM00530">
    <property type="entry name" value="HTH_XRE"/>
    <property type="match status" value="1"/>
</dbReference>
<reference evidence="2" key="1">
    <citation type="submission" date="2014-01" db="EMBL/GenBank/DDBJ databases">
        <title>Draft genome sequence of highly nematicidal Bacillus thuringiensis DB27.</title>
        <authorList>
            <person name="Iatsenko I."/>
            <person name="Pickard D."/>
            <person name="Corton C."/>
            <person name="Dougan G."/>
            <person name="Sommer R.J."/>
        </authorList>
    </citation>
    <scope>NUCLEOTIDE SEQUENCE [LARGE SCALE GENOMIC DNA]</scope>
    <source>
        <strain evidence="2">DB27</strain>
    </source>
</reference>
<dbReference type="Proteomes" id="UP000030682">
    <property type="component" value="Unassembled WGS sequence"/>
</dbReference>
<dbReference type="InterPro" id="IPR010982">
    <property type="entry name" value="Lambda_DNA-bd_dom_sf"/>
</dbReference>
<dbReference type="EMBL" id="HG810017">
    <property type="protein sequence ID" value="CDN36415.1"/>
    <property type="molecule type" value="Genomic_DNA"/>
</dbReference>
<dbReference type="PROSITE" id="PS50943">
    <property type="entry name" value="HTH_CROC1"/>
    <property type="match status" value="1"/>
</dbReference>
<dbReference type="Gene3D" id="1.10.260.40">
    <property type="entry name" value="lambda repressor-like DNA-binding domains"/>
    <property type="match status" value="1"/>
</dbReference>
<gene>
    <name evidence="2" type="ORF">BTDB27_002757</name>
</gene>
<dbReference type="Pfam" id="PF01381">
    <property type="entry name" value="HTH_3"/>
    <property type="match status" value="1"/>
</dbReference>
<feature type="domain" description="HTH cro/C1-type" evidence="1">
    <location>
        <begin position="9"/>
        <end position="64"/>
    </location>
</feature>
<organism evidence="2">
    <name type="scientific">Bacillus thuringiensis DB27</name>
    <dbReference type="NCBI Taxonomy" id="1431339"/>
    <lineage>
        <taxon>Bacteria</taxon>
        <taxon>Bacillati</taxon>
        <taxon>Bacillota</taxon>
        <taxon>Bacilli</taxon>
        <taxon>Bacillales</taxon>
        <taxon>Bacillaceae</taxon>
        <taxon>Bacillus</taxon>
        <taxon>Bacillus cereus group</taxon>
    </lineage>
</organism>
<proteinExistence type="predicted"/>
<dbReference type="GO" id="GO:0003677">
    <property type="term" value="F:DNA binding"/>
    <property type="evidence" value="ECO:0007669"/>
    <property type="project" value="InterPro"/>
</dbReference>
<protein>
    <recommendedName>
        <fullName evidence="1">HTH cro/C1-type domain-containing protein</fullName>
    </recommendedName>
</protein>
<dbReference type="InterPro" id="IPR001387">
    <property type="entry name" value="Cro/C1-type_HTH"/>
</dbReference>
<evidence type="ECO:0000259" key="1">
    <source>
        <dbReference type="PROSITE" id="PS50943"/>
    </source>
</evidence>
<accession>W8Z0Z9</accession>
<dbReference type="AlphaFoldDB" id="W8Z0Z9"/>
<dbReference type="RefSeq" id="WP_030026077.1">
    <property type="nucleotide sequence ID" value="NZ_HG810017.1"/>
</dbReference>
<name>W8Z0Z9_BACTU</name>
<sequence length="87" mass="9980">MYQINKEKLRLIRTLTGVSQREFADLIRTNKRSVSAWEVGRSIPNVDSVKKIVDFVGEEEFRLLDSVVYALPLQDLSIKLKEKAASK</sequence>
<evidence type="ECO:0000313" key="2">
    <source>
        <dbReference type="EMBL" id="CDN36415.1"/>
    </source>
</evidence>
<dbReference type="CDD" id="cd00093">
    <property type="entry name" value="HTH_XRE"/>
    <property type="match status" value="1"/>
</dbReference>
<dbReference type="HOGENOM" id="CLU_180568_1_0_9"/>
<reference evidence="2" key="2">
    <citation type="submission" date="2014-01" db="EMBL/GenBank/DDBJ databases">
        <authorList>
            <person name="Aslett M."/>
        </authorList>
    </citation>
    <scope>NUCLEOTIDE SEQUENCE [LARGE SCALE GENOMIC DNA]</scope>
    <source>
        <strain evidence="2">DB27</strain>
    </source>
</reference>
<dbReference type="SUPFAM" id="SSF47413">
    <property type="entry name" value="lambda repressor-like DNA-binding domains"/>
    <property type="match status" value="1"/>
</dbReference>